<dbReference type="Gene3D" id="1.10.10.2910">
    <property type="match status" value="1"/>
</dbReference>
<dbReference type="PANTHER" id="PTHR43236:SF2">
    <property type="entry name" value="BLL0069 PROTEIN"/>
    <property type="match status" value="1"/>
</dbReference>
<dbReference type="InterPro" id="IPR010359">
    <property type="entry name" value="IrrE_HExxH"/>
</dbReference>
<dbReference type="PANTHER" id="PTHR43236">
    <property type="entry name" value="ANTITOXIN HIGA1"/>
    <property type="match status" value="1"/>
</dbReference>
<accession>X1H154</accession>
<feature type="non-terminal residue" evidence="2">
    <location>
        <position position="144"/>
    </location>
</feature>
<evidence type="ECO:0000259" key="1">
    <source>
        <dbReference type="Pfam" id="PF06114"/>
    </source>
</evidence>
<dbReference type="InterPro" id="IPR052345">
    <property type="entry name" value="Rad_response_metalloprotease"/>
</dbReference>
<dbReference type="Pfam" id="PF06114">
    <property type="entry name" value="Peptidase_M78"/>
    <property type="match status" value="1"/>
</dbReference>
<gene>
    <name evidence="2" type="ORF">S03H2_52158</name>
</gene>
<name>X1H154_9ZZZZ</name>
<dbReference type="AlphaFoldDB" id="X1H154"/>
<evidence type="ECO:0000313" key="2">
    <source>
        <dbReference type="EMBL" id="GAH63896.1"/>
    </source>
</evidence>
<proteinExistence type="predicted"/>
<feature type="domain" description="IrrE N-terminal-like" evidence="1">
    <location>
        <begin position="27"/>
        <end position="143"/>
    </location>
</feature>
<reference evidence="2" key="1">
    <citation type="journal article" date="2014" name="Front. Microbiol.">
        <title>High frequency of phylogenetically diverse reductive dehalogenase-homologous genes in deep subseafloor sedimentary metagenomes.</title>
        <authorList>
            <person name="Kawai M."/>
            <person name="Futagami T."/>
            <person name="Toyoda A."/>
            <person name="Takaki Y."/>
            <person name="Nishi S."/>
            <person name="Hori S."/>
            <person name="Arai W."/>
            <person name="Tsubouchi T."/>
            <person name="Morono Y."/>
            <person name="Uchiyama I."/>
            <person name="Ito T."/>
            <person name="Fujiyama A."/>
            <person name="Inagaki F."/>
            <person name="Takami H."/>
        </authorList>
    </citation>
    <scope>NUCLEOTIDE SEQUENCE</scope>
    <source>
        <strain evidence="2">Expedition CK06-06</strain>
    </source>
</reference>
<comment type="caution">
    <text evidence="2">The sequence shown here is derived from an EMBL/GenBank/DDBJ whole genome shotgun (WGS) entry which is preliminary data.</text>
</comment>
<sequence length="144" mass="16692">MRPEDYARSLFHLLDITSTPVDLEPICKYFNIAVKRVDLALVLGVLIKDRIMTVIAINKNMTLPRQRFTLAHELGHFIMPHNSPIFACRDAQVNRWEREANRFAGELLMPQPLVERLWRKYEDNPEHRMDILAARLSVSGQALA</sequence>
<organism evidence="2">
    <name type="scientific">marine sediment metagenome</name>
    <dbReference type="NCBI Taxonomy" id="412755"/>
    <lineage>
        <taxon>unclassified sequences</taxon>
        <taxon>metagenomes</taxon>
        <taxon>ecological metagenomes</taxon>
    </lineage>
</organism>
<dbReference type="EMBL" id="BARU01033123">
    <property type="protein sequence ID" value="GAH63896.1"/>
    <property type="molecule type" value="Genomic_DNA"/>
</dbReference>
<protein>
    <recommendedName>
        <fullName evidence="1">IrrE N-terminal-like domain-containing protein</fullName>
    </recommendedName>
</protein>